<dbReference type="InterPro" id="IPR004101">
    <property type="entry name" value="Mur_ligase_C"/>
</dbReference>
<dbReference type="InterPro" id="IPR036615">
    <property type="entry name" value="Mur_ligase_C_dom_sf"/>
</dbReference>
<dbReference type="PANTHER" id="PTHR11136">
    <property type="entry name" value="FOLYLPOLYGLUTAMATE SYNTHASE-RELATED"/>
    <property type="match status" value="1"/>
</dbReference>
<evidence type="ECO:0000256" key="10">
    <source>
        <dbReference type="PIRNR" id="PIRNR001563"/>
    </source>
</evidence>
<dbReference type="SUPFAM" id="SSF53244">
    <property type="entry name" value="MurD-like peptide ligases, peptide-binding domain"/>
    <property type="match status" value="1"/>
</dbReference>
<evidence type="ECO:0000256" key="5">
    <source>
        <dbReference type="ARBA" id="ARBA00022741"/>
    </source>
</evidence>
<sequence length="426" mass="43856">MLGRMSDAGVSGDLAWVFARQRFGMHPGLGRVEALLSRLGEPQRAFRTVLVGGTNGKGSTAASLAAMLRAGGVRAGLFTSPHLTRFTERFVVDGAELPEAEVTAALAQMRPLAEEVGASFFEVITALGALLFRRAGVQVAVMEVGLGGRLDATNALDPVLSVLTNVGLDHTEVLGDTHEAIAREKAGILRAGRPAVTGVALDLLPILRAEGADLWALGQEAELRVQGLGWDGSEVTVASPSGTVTVHTPLLGAHGAANAGLAALAALRLGLSPAAVQAGARAVQWPGRFEVIPWRGTRMLLDGAHNPEGAQAVAAALRALGVEGLPVVFGGAGDKDLAGVAAALRPLASAVVLTRAVLSPRAADPADLADLFPGVPLTVTENPQAALDALAALRAPQALVCGSLYLLGEVRPLLLGESAEDRERWQ</sequence>
<dbReference type="InterPro" id="IPR001645">
    <property type="entry name" value="Folylpolyglutamate_synth"/>
</dbReference>
<name>A0ABQ2FHB1_9DEIO</name>
<feature type="domain" description="Mur ligase central" evidence="12">
    <location>
        <begin position="51"/>
        <end position="265"/>
    </location>
</feature>
<keyword evidence="14" id="KW-1185">Reference proteome</keyword>
<evidence type="ECO:0000313" key="14">
    <source>
        <dbReference type="Proteomes" id="UP000604341"/>
    </source>
</evidence>
<evidence type="ECO:0000256" key="9">
    <source>
        <dbReference type="ARBA" id="ARBA00047493"/>
    </source>
</evidence>
<keyword evidence="6 10" id="KW-0067">ATP-binding</keyword>
<evidence type="ECO:0000256" key="2">
    <source>
        <dbReference type="ARBA" id="ARBA00013025"/>
    </source>
</evidence>
<dbReference type="EMBL" id="BMPE01000002">
    <property type="protein sequence ID" value="GGK95058.1"/>
    <property type="molecule type" value="Genomic_DNA"/>
</dbReference>
<dbReference type="InterPro" id="IPR013221">
    <property type="entry name" value="Mur_ligase_cen"/>
</dbReference>
<dbReference type="Gene3D" id="3.90.190.20">
    <property type="entry name" value="Mur ligase, C-terminal domain"/>
    <property type="match status" value="1"/>
</dbReference>
<dbReference type="EC" id="6.3.2.17" evidence="2"/>
<keyword evidence="4" id="KW-0479">Metal-binding</keyword>
<keyword evidence="5 10" id="KW-0547">Nucleotide-binding</keyword>
<evidence type="ECO:0000256" key="3">
    <source>
        <dbReference type="ARBA" id="ARBA00022598"/>
    </source>
</evidence>
<protein>
    <recommendedName>
        <fullName evidence="2">tetrahydrofolate synthase</fullName>
        <ecNumber evidence="2">6.3.2.17</ecNumber>
    </recommendedName>
    <alternativeName>
        <fullName evidence="8">Tetrahydrofolylpolyglutamate synthase</fullName>
    </alternativeName>
</protein>
<proteinExistence type="inferred from homology"/>
<gene>
    <name evidence="13" type="primary">folC</name>
    <name evidence="13" type="ORF">GCM10010844_11960</name>
</gene>
<dbReference type="Proteomes" id="UP000604341">
    <property type="component" value="Unassembled WGS sequence"/>
</dbReference>
<evidence type="ECO:0000313" key="13">
    <source>
        <dbReference type="EMBL" id="GGK95058.1"/>
    </source>
</evidence>
<evidence type="ECO:0000256" key="4">
    <source>
        <dbReference type="ARBA" id="ARBA00022723"/>
    </source>
</evidence>
<dbReference type="Pfam" id="PF02875">
    <property type="entry name" value="Mur_ligase_C"/>
    <property type="match status" value="1"/>
</dbReference>
<keyword evidence="3 10" id="KW-0436">Ligase</keyword>
<comment type="similarity">
    <text evidence="1 10">Belongs to the folylpolyglutamate synthase family.</text>
</comment>
<keyword evidence="7" id="KW-0460">Magnesium</keyword>
<evidence type="ECO:0000259" key="12">
    <source>
        <dbReference type="Pfam" id="PF08245"/>
    </source>
</evidence>
<evidence type="ECO:0000256" key="1">
    <source>
        <dbReference type="ARBA" id="ARBA00008276"/>
    </source>
</evidence>
<dbReference type="PANTHER" id="PTHR11136:SF0">
    <property type="entry name" value="DIHYDROFOLATE SYNTHETASE-RELATED"/>
    <property type="match status" value="1"/>
</dbReference>
<organism evidence="13 14">
    <name type="scientific">Deinococcus radiotolerans</name>
    <dbReference type="NCBI Taxonomy" id="1309407"/>
    <lineage>
        <taxon>Bacteria</taxon>
        <taxon>Thermotogati</taxon>
        <taxon>Deinococcota</taxon>
        <taxon>Deinococci</taxon>
        <taxon>Deinococcales</taxon>
        <taxon>Deinococcaceae</taxon>
        <taxon>Deinococcus</taxon>
    </lineage>
</organism>
<comment type="caution">
    <text evidence="13">The sequence shown here is derived from an EMBL/GenBank/DDBJ whole genome shotgun (WGS) entry which is preliminary data.</text>
</comment>
<dbReference type="InterPro" id="IPR036565">
    <property type="entry name" value="Mur-like_cat_sf"/>
</dbReference>
<evidence type="ECO:0000256" key="6">
    <source>
        <dbReference type="ARBA" id="ARBA00022840"/>
    </source>
</evidence>
<dbReference type="NCBIfam" id="TIGR01499">
    <property type="entry name" value="folC"/>
    <property type="match status" value="1"/>
</dbReference>
<dbReference type="SUPFAM" id="SSF53623">
    <property type="entry name" value="MurD-like peptide ligases, catalytic domain"/>
    <property type="match status" value="1"/>
</dbReference>
<dbReference type="Pfam" id="PF08245">
    <property type="entry name" value="Mur_ligase_M"/>
    <property type="match status" value="1"/>
</dbReference>
<comment type="catalytic activity">
    <reaction evidence="9">
        <text>(6S)-5,6,7,8-tetrahydrofolyl-(gamma-L-Glu)(n) + L-glutamate + ATP = (6S)-5,6,7,8-tetrahydrofolyl-(gamma-L-Glu)(n+1) + ADP + phosphate + H(+)</text>
        <dbReference type="Rhea" id="RHEA:10580"/>
        <dbReference type="Rhea" id="RHEA-COMP:14738"/>
        <dbReference type="Rhea" id="RHEA-COMP:14740"/>
        <dbReference type="ChEBI" id="CHEBI:15378"/>
        <dbReference type="ChEBI" id="CHEBI:29985"/>
        <dbReference type="ChEBI" id="CHEBI:30616"/>
        <dbReference type="ChEBI" id="CHEBI:43474"/>
        <dbReference type="ChEBI" id="CHEBI:141005"/>
        <dbReference type="ChEBI" id="CHEBI:456216"/>
        <dbReference type="EC" id="6.3.2.17"/>
    </reaction>
</comment>
<evidence type="ECO:0000256" key="8">
    <source>
        <dbReference type="ARBA" id="ARBA00030592"/>
    </source>
</evidence>
<evidence type="ECO:0000259" key="11">
    <source>
        <dbReference type="Pfam" id="PF02875"/>
    </source>
</evidence>
<dbReference type="Gene3D" id="3.40.1190.10">
    <property type="entry name" value="Mur-like, catalytic domain"/>
    <property type="match status" value="1"/>
</dbReference>
<dbReference type="PIRSF" id="PIRSF001563">
    <property type="entry name" value="Folylpolyglu_synth"/>
    <property type="match status" value="1"/>
</dbReference>
<accession>A0ABQ2FHB1</accession>
<evidence type="ECO:0000256" key="7">
    <source>
        <dbReference type="ARBA" id="ARBA00022842"/>
    </source>
</evidence>
<reference evidence="14" key="1">
    <citation type="journal article" date="2019" name="Int. J. Syst. Evol. Microbiol.">
        <title>The Global Catalogue of Microorganisms (GCM) 10K type strain sequencing project: providing services to taxonomists for standard genome sequencing and annotation.</title>
        <authorList>
            <consortium name="The Broad Institute Genomics Platform"/>
            <consortium name="The Broad Institute Genome Sequencing Center for Infectious Disease"/>
            <person name="Wu L."/>
            <person name="Ma J."/>
        </authorList>
    </citation>
    <scope>NUCLEOTIDE SEQUENCE [LARGE SCALE GENOMIC DNA]</scope>
    <source>
        <strain evidence="14">JCM 19173</strain>
    </source>
</reference>
<feature type="domain" description="Mur ligase C-terminal" evidence="11">
    <location>
        <begin position="287"/>
        <end position="400"/>
    </location>
</feature>